<dbReference type="SUPFAM" id="SSF52266">
    <property type="entry name" value="SGNH hydrolase"/>
    <property type="match status" value="1"/>
</dbReference>
<evidence type="ECO:0000259" key="1">
    <source>
        <dbReference type="Pfam" id="PF13472"/>
    </source>
</evidence>
<dbReference type="CDD" id="cd01839">
    <property type="entry name" value="SGNH_arylesterase_like"/>
    <property type="match status" value="1"/>
</dbReference>
<evidence type="ECO:0000313" key="2">
    <source>
        <dbReference type="EMBL" id="MXQ74348.1"/>
    </source>
</evidence>
<dbReference type="Proteomes" id="UP000434036">
    <property type="component" value="Unassembled WGS sequence"/>
</dbReference>
<feature type="domain" description="SGNH hydrolase-type esterase" evidence="1">
    <location>
        <begin position="5"/>
        <end position="196"/>
    </location>
</feature>
<gene>
    <name evidence="2" type="ORF">GSF08_10475</name>
</gene>
<proteinExistence type="predicted"/>
<evidence type="ECO:0000313" key="3">
    <source>
        <dbReference type="Proteomes" id="UP000434036"/>
    </source>
</evidence>
<dbReference type="EMBL" id="WUUQ01000006">
    <property type="protein sequence ID" value="MXQ74348.1"/>
    <property type="molecule type" value="Genomic_DNA"/>
</dbReference>
<accession>A0A6N8U827</accession>
<dbReference type="PANTHER" id="PTHR30383:SF29">
    <property type="entry name" value="SGNH HYDROLASE-TYPE ESTERASE DOMAIN-CONTAINING PROTEIN"/>
    <property type="match status" value="1"/>
</dbReference>
<reference evidence="2 3" key="1">
    <citation type="submission" date="2019-12" db="EMBL/GenBank/DDBJ databases">
        <authorList>
            <person name="Yang R."/>
        </authorList>
    </citation>
    <scope>NUCLEOTIDE SEQUENCE [LARGE SCALE GENOMIC DNA]</scope>
    <source>
        <strain evidence="2 3">DONG20-135</strain>
    </source>
</reference>
<dbReference type="InterPro" id="IPR051532">
    <property type="entry name" value="Ester_Hydrolysis_Enzymes"/>
</dbReference>
<comment type="caution">
    <text evidence="2">The sequence shown here is derived from an EMBL/GenBank/DDBJ whole genome shotgun (WGS) entry which is preliminary data.</text>
</comment>
<organism evidence="2 3">
    <name type="scientific">Copranaerobaculum intestinale</name>
    <dbReference type="NCBI Taxonomy" id="2692629"/>
    <lineage>
        <taxon>Bacteria</taxon>
        <taxon>Bacillati</taxon>
        <taxon>Bacillota</taxon>
        <taxon>Erysipelotrichia</taxon>
        <taxon>Erysipelotrichales</taxon>
        <taxon>Erysipelotrichaceae</taxon>
        <taxon>Copranaerobaculum</taxon>
    </lineage>
</organism>
<dbReference type="RefSeq" id="WP_160625728.1">
    <property type="nucleotide sequence ID" value="NZ_WUUQ01000006.1"/>
</dbReference>
<dbReference type="PANTHER" id="PTHR30383">
    <property type="entry name" value="THIOESTERASE 1/PROTEASE 1/LYSOPHOSPHOLIPASE L1"/>
    <property type="match status" value="1"/>
</dbReference>
<protein>
    <submittedName>
        <fullName evidence="2">GDSL family lipase</fullName>
    </submittedName>
</protein>
<dbReference type="Gene3D" id="3.40.50.1110">
    <property type="entry name" value="SGNH hydrolase"/>
    <property type="match status" value="1"/>
</dbReference>
<reference evidence="2 3" key="2">
    <citation type="submission" date="2020-01" db="EMBL/GenBank/DDBJ databases">
        <title>Clostridiaceae sp. nov. isolated from the gut of human by culturomics.</title>
        <authorList>
            <person name="Chang Y."/>
        </authorList>
    </citation>
    <scope>NUCLEOTIDE SEQUENCE [LARGE SCALE GENOMIC DNA]</scope>
    <source>
        <strain evidence="2 3">DONG20-135</strain>
    </source>
</reference>
<dbReference type="Pfam" id="PF13472">
    <property type="entry name" value="Lipase_GDSL_2"/>
    <property type="match status" value="1"/>
</dbReference>
<dbReference type="AlphaFoldDB" id="A0A6N8U827"/>
<dbReference type="InterPro" id="IPR036514">
    <property type="entry name" value="SGNH_hydro_sf"/>
</dbReference>
<name>A0A6N8U827_9FIRM</name>
<sequence>MKVVCFGDSNTWGYNPMDGSRYDEKTRWPRLLEQYGKFEVVEEGLNGRTISFEDPLNPNRCGQKILQMVLETHKPFDVLIIMLGTNDMIEMHHCDSMSIATGIRNLIRIAKNPYLWEDYPIPEILVVAPLLFHPCMENVPDMITYYGTESFQKAHELPDYMKAFCDQYGCHFMNAADFACASEIDGVHLDEEGHAALARGIAAKLLEIGA</sequence>
<keyword evidence="3" id="KW-1185">Reference proteome</keyword>
<dbReference type="InterPro" id="IPR013830">
    <property type="entry name" value="SGNH_hydro"/>
</dbReference>